<keyword evidence="2" id="KW-1185">Reference proteome</keyword>
<name>A0A5N6UFZ3_ASPTM</name>
<evidence type="ECO:0000313" key="1">
    <source>
        <dbReference type="EMBL" id="KAE8157396.1"/>
    </source>
</evidence>
<proteinExistence type="predicted"/>
<dbReference type="Proteomes" id="UP000326950">
    <property type="component" value="Unassembled WGS sequence"/>
</dbReference>
<accession>A0A5N6UFZ3</accession>
<dbReference type="AlphaFoldDB" id="A0A5N6UFZ3"/>
<dbReference type="EMBL" id="ML738725">
    <property type="protein sequence ID" value="KAE8157396.1"/>
    <property type="molecule type" value="Genomic_DNA"/>
</dbReference>
<reference evidence="1 2" key="1">
    <citation type="submission" date="2019-04" db="EMBL/GenBank/DDBJ databases">
        <title>Friends and foes A comparative genomics study of 23 Aspergillus species from section Flavi.</title>
        <authorList>
            <consortium name="DOE Joint Genome Institute"/>
            <person name="Kjaerbolling I."/>
            <person name="Vesth T."/>
            <person name="Frisvad J.C."/>
            <person name="Nybo J.L."/>
            <person name="Theobald S."/>
            <person name="Kildgaard S."/>
            <person name="Isbrandt T."/>
            <person name="Kuo A."/>
            <person name="Sato A."/>
            <person name="Lyhne E.K."/>
            <person name="Kogle M.E."/>
            <person name="Wiebenga A."/>
            <person name="Kun R.S."/>
            <person name="Lubbers R.J."/>
            <person name="Makela M.R."/>
            <person name="Barry K."/>
            <person name="Chovatia M."/>
            <person name="Clum A."/>
            <person name="Daum C."/>
            <person name="Haridas S."/>
            <person name="He G."/>
            <person name="LaButti K."/>
            <person name="Lipzen A."/>
            <person name="Mondo S."/>
            <person name="Riley R."/>
            <person name="Salamov A."/>
            <person name="Simmons B.A."/>
            <person name="Magnuson J.K."/>
            <person name="Henrissat B."/>
            <person name="Mortensen U.H."/>
            <person name="Larsen T.O."/>
            <person name="Devries R.P."/>
            <person name="Grigoriev I.V."/>
            <person name="Machida M."/>
            <person name="Baker S.E."/>
            <person name="Andersen M.R."/>
        </authorList>
    </citation>
    <scope>NUCLEOTIDE SEQUENCE [LARGE SCALE GENOMIC DNA]</scope>
    <source>
        <strain evidence="1 2">CBS 117626</strain>
    </source>
</reference>
<evidence type="ECO:0000313" key="2">
    <source>
        <dbReference type="Proteomes" id="UP000326950"/>
    </source>
</evidence>
<gene>
    <name evidence="1" type="ORF">BDV40DRAFT_278468</name>
</gene>
<organism evidence="1 2">
    <name type="scientific">Aspergillus tamarii</name>
    <dbReference type="NCBI Taxonomy" id="41984"/>
    <lineage>
        <taxon>Eukaryota</taxon>
        <taxon>Fungi</taxon>
        <taxon>Dikarya</taxon>
        <taxon>Ascomycota</taxon>
        <taxon>Pezizomycotina</taxon>
        <taxon>Eurotiomycetes</taxon>
        <taxon>Eurotiomycetidae</taxon>
        <taxon>Eurotiales</taxon>
        <taxon>Aspergillaceae</taxon>
        <taxon>Aspergillus</taxon>
        <taxon>Aspergillus subgen. Circumdati</taxon>
    </lineage>
</organism>
<protein>
    <submittedName>
        <fullName evidence="1">Uncharacterized protein</fullName>
    </submittedName>
</protein>
<sequence>MPPSPLTVTLIQSTILNAISNVLAQLIDQYKENVRRILLFTTISLFPMIRVEVVVSWFSQNTPIQNQPTTSSPTTYLLPTPR</sequence>
<dbReference type="OrthoDB" id="10267969at2759"/>